<organism evidence="1">
    <name type="scientific">Rhizophagus irregularis (strain DAOM 181602 / DAOM 197198 / MUCL 43194)</name>
    <name type="common">Arbuscular mycorrhizal fungus</name>
    <name type="synonym">Glomus intraradices</name>
    <dbReference type="NCBI Taxonomy" id="747089"/>
    <lineage>
        <taxon>Eukaryota</taxon>
        <taxon>Fungi</taxon>
        <taxon>Fungi incertae sedis</taxon>
        <taxon>Mucoromycota</taxon>
        <taxon>Glomeromycotina</taxon>
        <taxon>Glomeromycetes</taxon>
        <taxon>Glomerales</taxon>
        <taxon>Glomeraceae</taxon>
        <taxon>Rhizophagus</taxon>
    </lineage>
</organism>
<sequence length="116" mass="13815">EIVTVSNHMIIPLFLCVIIERHTTRSHTIQQSYNTRCIRYVLHCYNKKYAGWKNEDPTVQDFQGNIKAFKHRKQPIIIENITPLINSDTQYAISDRDKNLLTYFYGVLLHWMMMLI</sequence>
<dbReference type="AlphaFoldDB" id="U9UXC9"/>
<name>U9UXC9_RHIID</name>
<dbReference type="EMBL" id="KI277484">
    <property type="protein sequence ID" value="ESA20261.1"/>
    <property type="molecule type" value="Genomic_DNA"/>
</dbReference>
<evidence type="ECO:0000313" key="1">
    <source>
        <dbReference type="EMBL" id="ESA20261.1"/>
    </source>
</evidence>
<reference evidence="1" key="1">
    <citation type="submission" date="2013-07" db="EMBL/GenBank/DDBJ databases">
        <title>The genome of an arbuscular mycorrhizal fungus provides insights into the evolution of the oldest plant symbiosis.</title>
        <authorList>
            <consortium name="DOE Joint Genome Institute"/>
            <person name="Tisserant E."/>
            <person name="Malbreil M."/>
            <person name="Kuo A."/>
            <person name="Kohler A."/>
            <person name="Symeonidi A."/>
            <person name="Balestrini R."/>
            <person name="Charron P."/>
            <person name="Duensing N."/>
            <person name="Frei-dit-Frey N."/>
            <person name="Gianinazzi-Pearson V."/>
            <person name="Gilbert B."/>
            <person name="Handa Y."/>
            <person name="Hijri M."/>
            <person name="Kaul R."/>
            <person name="Kawaguchi M."/>
            <person name="Krajinski F."/>
            <person name="Lammers P."/>
            <person name="Lapierre D."/>
            <person name="Masclaux F.G."/>
            <person name="Murat C."/>
            <person name="Morin E."/>
            <person name="Ndikumana S."/>
            <person name="Pagni M."/>
            <person name="Petitpierre D."/>
            <person name="Requena N."/>
            <person name="Rosikiewicz P."/>
            <person name="Riley R."/>
            <person name="Saito K."/>
            <person name="San Clemente H."/>
            <person name="Shapiro H."/>
            <person name="van Tuinen D."/>
            <person name="Becard G."/>
            <person name="Bonfante P."/>
            <person name="Paszkowski U."/>
            <person name="Shachar-Hill Y."/>
            <person name="Young J.P."/>
            <person name="Sanders I.R."/>
            <person name="Henrissat B."/>
            <person name="Rensing S.A."/>
            <person name="Grigoriev I.V."/>
            <person name="Corradi N."/>
            <person name="Roux C."/>
            <person name="Martin F."/>
        </authorList>
    </citation>
    <scope>NUCLEOTIDE SEQUENCE</scope>
    <source>
        <strain evidence="1">DAOM 197198</strain>
    </source>
</reference>
<accession>U9UXC9</accession>
<proteinExistence type="predicted"/>
<feature type="non-terminal residue" evidence="1">
    <location>
        <position position="1"/>
    </location>
</feature>
<dbReference type="HOGENOM" id="CLU_2102780_0_0_1"/>
<gene>
    <name evidence="1" type="ORF">GLOINDRAFT_92452</name>
</gene>
<protein>
    <submittedName>
        <fullName evidence="1">Uncharacterized protein</fullName>
    </submittedName>
</protein>